<evidence type="ECO:0000313" key="2">
    <source>
        <dbReference type="EMBL" id="MBS6939963.1"/>
    </source>
</evidence>
<dbReference type="PANTHER" id="PTHR23131">
    <property type="entry name" value="ENDORIBONUCLEASE LACTB2"/>
    <property type="match status" value="1"/>
</dbReference>
<name>A0A943YXH5_9ACTN</name>
<dbReference type="AlphaFoldDB" id="A0A943YXH5"/>
<dbReference type="PANTHER" id="PTHR23131:SF4">
    <property type="entry name" value="METALLO-BETA-LACTAMASE SUPERFAMILY POTEIN"/>
    <property type="match status" value="1"/>
</dbReference>
<dbReference type="Gene3D" id="3.60.15.10">
    <property type="entry name" value="Ribonuclease Z/Hydroxyacylglutathione hydrolase-like"/>
    <property type="match status" value="1"/>
</dbReference>
<dbReference type="SUPFAM" id="SSF56281">
    <property type="entry name" value="Metallo-hydrolase/oxidoreductase"/>
    <property type="match status" value="1"/>
</dbReference>
<organism evidence="2 3">
    <name type="scientific">Slackia piriformis</name>
    <dbReference type="NCBI Taxonomy" id="626934"/>
    <lineage>
        <taxon>Bacteria</taxon>
        <taxon>Bacillati</taxon>
        <taxon>Actinomycetota</taxon>
        <taxon>Coriobacteriia</taxon>
        <taxon>Eggerthellales</taxon>
        <taxon>Eggerthellaceae</taxon>
        <taxon>Slackia</taxon>
    </lineage>
</organism>
<dbReference type="InterPro" id="IPR001279">
    <property type="entry name" value="Metallo-B-lactamas"/>
</dbReference>
<dbReference type="InterPro" id="IPR050662">
    <property type="entry name" value="Sec-metab_biosynth-thioest"/>
</dbReference>
<dbReference type="Pfam" id="PF00753">
    <property type="entry name" value="Lactamase_B"/>
    <property type="match status" value="1"/>
</dbReference>
<evidence type="ECO:0000313" key="3">
    <source>
        <dbReference type="Proteomes" id="UP000727506"/>
    </source>
</evidence>
<accession>A0A943YXH5</accession>
<proteinExistence type="predicted"/>
<gene>
    <name evidence="2" type="ORF">KH142_00465</name>
</gene>
<dbReference type="InterPro" id="IPR036866">
    <property type="entry name" value="RibonucZ/Hydroxyglut_hydro"/>
</dbReference>
<feature type="domain" description="Metallo-beta-lactamase" evidence="1">
    <location>
        <begin position="39"/>
        <end position="250"/>
    </location>
</feature>
<reference evidence="2" key="1">
    <citation type="submission" date="2021-02" db="EMBL/GenBank/DDBJ databases">
        <title>Infant gut strain persistence is associated with maternal origin, phylogeny, and functional potential including surface adhesion and iron acquisition.</title>
        <authorList>
            <person name="Lou Y.C."/>
        </authorList>
    </citation>
    <scope>NUCLEOTIDE SEQUENCE</scope>
    <source>
        <strain evidence="2">L2_039_000G1_dasL2_039_000G1_concoct_11</strain>
    </source>
</reference>
<sequence length="346" mass="38871">MVESAQEESMRSGNRWRQIHCDPNVYMVQVPFTNISTSETNVFVIEDAGEALLVDTGAPTDDGAEALRCALEEIGVDPASMSFFLTHLHMDHAGLVDRVVPLEAPLYVNKTDFDLMLGSKEPHFWERAERRVMAEGVPAERARRYCRVGRYGTGIDSFKAEGRNLHFPEEGDVISVGRHALRVVSTAGHTPGHQSLFHEESGLFFGGDHVLFVISPGLGFRPDAADPMEVYLNNVRKMFDMDISRLLVSHGDLRDGWRERALWLIEHHGRRLNRAVEATRENPGATGLEIIRALKWNVPMGWDDISIAQKWCILESGMIILEHQVRAGLIVRDVDDQGVFRYSAAE</sequence>
<dbReference type="SMART" id="SM00849">
    <property type="entry name" value="Lactamase_B"/>
    <property type="match status" value="1"/>
</dbReference>
<dbReference type="EMBL" id="JAGZSV010000003">
    <property type="protein sequence ID" value="MBS6939963.1"/>
    <property type="molecule type" value="Genomic_DNA"/>
</dbReference>
<evidence type="ECO:0000259" key="1">
    <source>
        <dbReference type="SMART" id="SM00849"/>
    </source>
</evidence>
<dbReference type="Proteomes" id="UP000727506">
    <property type="component" value="Unassembled WGS sequence"/>
</dbReference>
<comment type="caution">
    <text evidence="2">The sequence shown here is derived from an EMBL/GenBank/DDBJ whole genome shotgun (WGS) entry which is preliminary data.</text>
</comment>
<protein>
    <submittedName>
        <fullName evidence="2">MBL fold metallo-hydrolase</fullName>
    </submittedName>
</protein>